<evidence type="ECO:0000256" key="4">
    <source>
        <dbReference type="ARBA" id="ARBA00013169"/>
    </source>
</evidence>
<keyword evidence="11" id="KW-0030">Aminoacyl-tRNA synthetase</keyword>
<dbReference type="InterPro" id="IPR001412">
    <property type="entry name" value="aa-tRNA-synth_I_CS"/>
</dbReference>
<dbReference type="PRINTS" id="PR00986">
    <property type="entry name" value="TRNASYNTHVAL"/>
</dbReference>
<evidence type="ECO:0000256" key="9">
    <source>
        <dbReference type="ARBA" id="ARBA00022917"/>
    </source>
</evidence>
<keyword evidence="6" id="KW-0436">Ligase</keyword>
<keyword evidence="9" id="KW-0648">Protein biosynthesis</keyword>
<dbReference type="EC" id="6.1.1.9" evidence="4"/>
<comment type="subcellular location">
    <subcellularLocation>
        <location evidence="1">Cytoplasm</location>
    </subcellularLocation>
</comment>
<evidence type="ECO:0000256" key="1">
    <source>
        <dbReference type="ARBA" id="ARBA00004496"/>
    </source>
</evidence>
<evidence type="ECO:0000256" key="11">
    <source>
        <dbReference type="ARBA" id="ARBA00023146"/>
    </source>
</evidence>
<feature type="domain" description="Aminoacyl-tRNA synthetase class Ia" evidence="14">
    <location>
        <begin position="18"/>
        <end position="378"/>
    </location>
</feature>
<dbReference type="InterPro" id="IPR014729">
    <property type="entry name" value="Rossmann-like_a/b/a_fold"/>
</dbReference>
<dbReference type="GO" id="GO:0005829">
    <property type="term" value="C:cytosol"/>
    <property type="evidence" value="ECO:0007669"/>
    <property type="project" value="TreeGrafter"/>
</dbReference>
<dbReference type="GO" id="GO:0006438">
    <property type="term" value="P:valyl-tRNA aminoacylation"/>
    <property type="evidence" value="ECO:0007669"/>
    <property type="project" value="InterPro"/>
</dbReference>
<dbReference type="SUPFAM" id="SSF52374">
    <property type="entry name" value="Nucleotidylyl transferase"/>
    <property type="match status" value="1"/>
</dbReference>
<accession>A0A382AZG9</accession>
<keyword evidence="10" id="KW-0175">Coiled coil</keyword>
<dbReference type="GO" id="GO:0004832">
    <property type="term" value="F:valine-tRNA ligase activity"/>
    <property type="evidence" value="ECO:0007669"/>
    <property type="project" value="UniProtKB-EC"/>
</dbReference>
<evidence type="ECO:0000259" key="14">
    <source>
        <dbReference type="Pfam" id="PF00133"/>
    </source>
</evidence>
<protein>
    <recommendedName>
        <fullName evidence="4">valine--tRNA ligase</fullName>
        <ecNumber evidence="4">6.1.1.9</ecNumber>
    </recommendedName>
    <alternativeName>
        <fullName evidence="12">Valyl-tRNA synthetase</fullName>
    </alternativeName>
</protein>
<keyword evidence="8" id="KW-0067">ATP-binding</keyword>
<dbReference type="FunFam" id="3.40.50.620:FF:000032">
    <property type="entry name" value="Valine--tRNA ligase"/>
    <property type="match status" value="1"/>
</dbReference>
<keyword evidence="7" id="KW-0547">Nucleotide-binding</keyword>
<proteinExistence type="inferred from homology"/>
<comment type="similarity">
    <text evidence="2">Belongs to the class-I aminoacyl-tRNA synthetase family.</text>
</comment>
<evidence type="ECO:0000256" key="10">
    <source>
        <dbReference type="ARBA" id="ARBA00023054"/>
    </source>
</evidence>
<comment type="catalytic activity">
    <reaction evidence="13">
        <text>tRNA(Val) + L-valine + ATP = L-valyl-tRNA(Val) + AMP + diphosphate</text>
        <dbReference type="Rhea" id="RHEA:10704"/>
        <dbReference type="Rhea" id="RHEA-COMP:9672"/>
        <dbReference type="Rhea" id="RHEA-COMP:9708"/>
        <dbReference type="ChEBI" id="CHEBI:30616"/>
        <dbReference type="ChEBI" id="CHEBI:33019"/>
        <dbReference type="ChEBI" id="CHEBI:57762"/>
        <dbReference type="ChEBI" id="CHEBI:78442"/>
        <dbReference type="ChEBI" id="CHEBI:78537"/>
        <dbReference type="ChEBI" id="CHEBI:456215"/>
        <dbReference type="EC" id="6.1.1.9"/>
    </reaction>
</comment>
<dbReference type="EMBL" id="UINC01027441">
    <property type="protein sequence ID" value="SVB06691.1"/>
    <property type="molecule type" value="Genomic_DNA"/>
</dbReference>
<dbReference type="InterPro" id="IPR002300">
    <property type="entry name" value="aa-tRNA-synth_Ia"/>
</dbReference>
<dbReference type="Gene3D" id="3.40.50.620">
    <property type="entry name" value="HUPs"/>
    <property type="match status" value="1"/>
</dbReference>
<dbReference type="GO" id="GO:0005524">
    <property type="term" value="F:ATP binding"/>
    <property type="evidence" value="ECO:0007669"/>
    <property type="project" value="UniProtKB-KW"/>
</dbReference>
<dbReference type="PROSITE" id="PS00178">
    <property type="entry name" value="AA_TRNA_LIGASE_I"/>
    <property type="match status" value="1"/>
</dbReference>
<evidence type="ECO:0000256" key="7">
    <source>
        <dbReference type="ARBA" id="ARBA00022741"/>
    </source>
</evidence>
<sequence>MAQPQLEKVYDPNRVEDKWYQHWLDQNYFHVEPNPQKKPYTVVIPPPNITGMLTMGHVLNNTIQDILIRKARMQGKQACWIPGTDHASIATETKVVDMLMDQGIKKDSLSREQFLDHAWKWKEKYGGLIIQQLKKLGCSCDWERERFTMDDGYTRAVLEAFVKLYEKGLIYKGHRLVNWCPVSKSAISDEEVTHQEVTGNLWYFRYPITNSGEFLVVATTRPETMLGDTAVAIHPNDKRYKHLVGETVLLPLANREIPIIADEFVDPEFGTGCVKVTPSHDPNDFAIGERHNLAFINIMNADASLNSNVPEKYRDMNRENARKAVINDIEAAGLLEKTEEYIHKVGFSERGNVPIEYYMSDQWFLKMTELSKPALDAVN</sequence>
<dbReference type="SUPFAM" id="SSF50677">
    <property type="entry name" value="ValRS/IleRS/LeuRS editing domain"/>
    <property type="match status" value="1"/>
</dbReference>
<dbReference type="PANTHER" id="PTHR11946:SF109">
    <property type="entry name" value="VALINE--TRNA LIGASE"/>
    <property type="match status" value="1"/>
</dbReference>
<dbReference type="InterPro" id="IPR002303">
    <property type="entry name" value="Valyl-tRNA_ligase"/>
</dbReference>
<feature type="non-terminal residue" evidence="15">
    <location>
        <position position="379"/>
    </location>
</feature>
<evidence type="ECO:0000256" key="13">
    <source>
        <dbReference type="ARBA" id="ARBA00047552"/>
    </source>
</evidence>
<gene>
    <name evidence="15" type="ORF">METZ01_LOCUS159545</name>
</gene>
<evidence type="ECO:0000256" key="8">
    <source>
        <dbReference type="ARBA" id="ARBA00022840"/>
    </source>
</evidence>
<dbReference type="PANTHER" id="PTHR11946">
    <property type="entry name" value="VALYL-TRNA SYNTHETASES"/>
    <property type="match status" value="1"/>
</dbReference>
<dbReference type="GO" id="GO:0002161">
    <property type="term" value="F:aminoacyl-tRNA deacylase activity"/>
    <property type="evidence" value="ECO:0007669"/>
    <property type="project" value="InterPro"/>
</dbReference>
<evidence type="ECO:0000256" key="2">
    <source>
        <dbReference type="ARBA" id="ARBA00005594"/>
    </source>
</evidence>
<keyword evidence="5" id="KW-0963">Cytoplasm</keyword>
<dbReference type="Pfam" id="PF00133">
    <property type="entry name" value="tRNA-synt_1"/>
    <property type="match status" value="1"/>
</dbReference>
<comment type="subunit">
    <text evidence="3">Monomer.</text>
</comment>
<evidence type="ECO:0000256" key="3">
    <source>
        <dbReference type="ARBA" id="ARBA00011245"/>
    </source>
</evidence>
<evidence type="ECO:0000256" key="6">
    <source>
        <dbReference type="ARBA" id="ARBA00022598"/>
    </source>
</evidence>
<name>A0A382AZG9_9ZZZZ</name>
<evidence type="ECO:0000256" key="5">
    <source>
        <dbReference type="ARBA" id="ARBA00022490"/>
    </source>
</evidence>
<organism evidence="15">
    <name type="scientific">marine metagenome</name>
    <dbReference type="NCBI Taxonomy" id="408172"/>
    <lineage>
        <taxon>unclassified sequences</taxon>
        <taxon>metagenomes</taxon>
        <taxon>ecological metagenomes</taxon>
    </lineage>
</organism>
<dbReference type="AlphaFoldDB" id="A0A382AZG9"/>
<dbReference type="InterPro" id="IPR009008">
    <property type="entry name" value="Val/Leu/Ile-tRNA-synth_edit"/>
</dbReference>
<evidence type="ECO:0000256" key="12">
    <source>
        <dbReference type="ARBA" id="ARBA00029936"/>
    </source>
</evidence>
<reference evidence="15" key="1">
    <citation type="submission" date="2018-05" db="EMBL/GenBank/DDBJ databases">
        <authorList>
            <person name="Lanie J.A."/>
            <person name="Ng W.-L."/>
            <person name="Kazmierczak K.M."/>
            <person name="Andrzejewski T.M."/>
            <person name="Davidsen T.M."/>
            <person name="Wayne K.J."/>
            <person name="Tettelin H."/>
            <person name="Glass J.I."/>
            <person name="Rusch D."/>
            <person name="Podicherti R."/>
            <person name="Tsui H.-C.T."/>
            <person name="Winkler M.E."/>
        </authorList>
    </citation>
    <scope>NUCLEOTIDE SEQUENCE</scope>
</reference>
<dbReference type="Gene3D" id="3.90.740.10">
    <property type="entry name" value="Valyl/Leucyl/Isoleucyl-tRNA synthetase, editing domain"/>
    <property type="match status" value="1"/>
</dbReference>
<dbReference type="FunFam" id="3.90.740.10:FF:000005">
    <property type="entry name" value="Valine--tRNA ligase, mitochondrial"/>
    <property type="match status" value="1"/>
</dbReference>
<evidence type="ECO:0000313" key="15">
    <source>
        <dbReference type="EMBL" id="SVB06691.1"/>
    </source>
</evidence>